<evidence type="ECO:0000256" key="1">
    <source>
        <dbReference type="ARBA" id="ARBA00022603"/>
    </source>
</evidence>
<keyword evidence="4 5" id="KW-0862">Zinc</keyword>
<dbReference type="EMBL" id="JAUTXT010000034">
    <property type="protein sequence ID" value="KAK3672331.1"/>
    <property type="molecule type" value="Genomic_DNA"/>
</dbReference>
<dbReference type="RefSeq" id="XP_064697773.1">
    <property type="nucleotide sequence ID" value="XM_064834902.1"/>
</dbReference>
<dbReference type="GO" id="GO:0009086">
    <property type="term" value="P:methionine biosynthetic process"/>
    <property type="evidence" value="ECO:0007669"/>
    <property type="project" value="InterPro"/>
</dbReference>
<dbReference type="AlphaFoldDB" id="A0AAE0WJ74"/>
<keyword evidence="2 6" id="KW-0808">Transferase</keyword>
<keyword evidence="3 5" id="KW-0479">Metal-binding</keyword>
<dbReference type="Gene3D" id="3.20.20.330">
    <property type="entry name" value="Homocysteine-binding-like domain"/>
    <property type="match status" value="1"/>
</dbReference>
<feature type="binding site" evidence="5 6">
    <location>
        <position position="233"/>
    </location>
    <ligand>
        <name>Zn(2+)</name>
        <dbReference type="ChEBI" id="CHEBI:29105"/>
    </ligand>
</feature>
<keyword evidence="9" id="KW-1185">Reference proteome</keyword>
<dbReference type="GO" id="GO:0032259">
    <property type="term" value="P:methylation"/>
    <property type="evidence" value="ECO:0007669"/>
    <property type="project" value="UniProtKB-KW"/>
</dbReference>
<keyword evidence="1 6" id="KW-0489">Methyltransferase</keyword>
<dbReference type="InterPro" id="IPR051486">
    <property type="entry name" value="Hcy_S-methyltransferase"/>
</dbReference>
<reference evidence="8" key="1">
    <citation type="submission" date="2023-07" db="EMBL/GenBank/DDBJ databases">
        <title>Black Yeasts Isolated from many extreme environments.</title>
        <authorList>
            <person name="Coleine C."/>
            <person name="Stajich J.E."/>
            <person name="Selbmann L."/>
        </authorList>
    </citation>
    <scope>NUCLEOTIDE SEQUENCE</scope>
    <source>
        <strain evidence="8">CCFEE 5485</strain>
    </source>
</reference>
<comment type="caution">
    <text evidence="8">The sequence shown here is derived from an EMBL/GenBank/DDBJ whole genome shotgun (WGS) entry which is preliminary data.</text>
</comment>
<dbReference type="PROSITE" id="PS50970">
    <property type="entry name" value="HCY"/>
    <property type="match status" value="1"/>
</dbReference>
<accession>A0AAE0WJ74</accession>
<evidence type="ECO:0000256" key="5">
    <source>
        <dbReference type="PIRSR" id="PIRSR037505-2"/>
    </source>
</evidence>
<dbReference type="InterPro" id="IPR017226">
    <property type="entry name" value="BHMT-like"/>
</dbReference>
<dbReference type="GO" id="GO:0033528">
    <property type="term" value="P:S-methylmethionine cycle"/>
    <property type="evidence" value="ECO:0007669"/>
    <property type="project" value="TreeGrafter"/>
</dbReference>
<dbReference type="Pfam" id="PF02574">
    <property type="entry name" value="S-methyl_trans"/>
    <property type="match status" value="1"/>
</dbReference>
<sequence length="345" mass="37962">MLTKADFRAIMRRQKTLVIDGALATELETRGHDLKHPLWSGKVLRDDPDSIQQVHLDYYLAGADVAITASYQASTDGLKKHLQVDHDEATELIKRSVRLAQRARCQAYQQGRDEEGSKLLIAGSVGPYGAYLSDGSEYRGDYKLTADEYRTFHQPRVKALVDAGVDMLAIETIPSMSETEGILAMLKDDVPDTIAWLSITLRDSEHMSDGTPLTQLVEKTAQSEQIVAIGVNCVPMRMVTASLQHTKSILEDMPSPASNRDASAIATSGYQLPLVCYPNSGETWNAETKLWEGSKSGSKDELTTRVAYWQDAGARLIGGCCRTGPEFVKGVAKALKQQRQQDEGE</sequence>
<proteinExistence type="predicted"/>
<evidence type="ECO:0000313" key="9">
    <source>
        <dbReference type="Proteomes" id="UP001274830"/>
    </source>
</evidence>
<dbReference type="PANTHER" id="PTHR46015">
    <property type="entry name" value="ZGC:172121"/>
    <property type="match status" value="1"/>
</dbReference>
<comment type="cofactor">
    <cofactor evidence="5">
        <name>Zn(2+)</name>
        <dbReference type="ChEBI" id="CHEBI:29105"/>
    </cofactor>
    <text evidence="5">Binds 1 zinc ion per subunit.</text>
</comment>
<organism evidence="8 9">
    <name type="scientific">Recurvomyces mirabilis</name>
    <dbReference type="NCBI Taxonomy" id="574656"/>
    <lineage>
        <taxon>Eukaryota</taxon>
        <taxon>Fungi</taxon>
        <taxon>Dikarya</taxon>
        <taxon>Ascomycota</taxon>
        <taxon>Pezizomycotina</taxon>
        <taxon>Dothideomycetes</taxon>
        <taxon>Dothideomycetidae</taxon>
        <taxon>Mycosphaerellales</taxon>
        <taxon>Teratosphaeriaceae</taxon>
        <taxon>Recurvomyces</taxon>
    </lineage>
</organism>
<feature type="binding site" evidence="5 6">
    <location>
        <position position="321"/>
    </location>
    <ligand>
        <name>Zn(2+)</name>
        <dbReference type="ChEBI" id="CHEBI:29105"/>
    </ligand>
</feature>
<protein>
    <submittedName>
        <fullName evidence="8">AdoMet-homocysteine methyltransferase</fullName>
        <ecNumber evidence="8">2.1.1.10</ecNumber>
    </submittedName>
</protein>
<evidence type="ECO:0000256" key="6">
    <source>
        <dbReference type="PROSITE-ProRule" id="PRU00333"/>
    </source>
</evidence>
<evidence type="ECO:0000259" key="7">
    <source>
        <dbReference type="PROSITE" id="PS50970"/>
    </source>
</evidence>
<dbReference type="GeneID" id="89959434"/>
<dbReference type="GO" id="GO:0008270">
    <property type="term" value="F:zinc ion binding"/>
    <property type="evidence" value="ECO:0007669"/>
    <property type="project" value="InterPro"/>
</dbReference>
<evidence type="ECO:0000256" key="2">
    <source>
        <dbReference type="ARBA" id="ARBA00022679"/>
    </source>
</evidence>
<dbReference type="SUPFAM" id="SSF82282">
    <property type="entry name" value="Homocysteine S-methyltransferase"/>
    <property type="match status" value="1"/>
</dbReference>
<dbReference type="InterPro" id="IPR036589">
    <property type="entry name" value="HCY_dom_sf"/>
</dbReference>
<evidence type="ECO:0000313" key="8">
    <source>
        <dbReference type="EMBL" id="KAK3672331.1"/>
    </source>
</evidence>
<feature type="binding site" evidence="5 6">
    <location>
        <position position="320"/>
    </location>
    <ligand>
        <name>Zn(2+)</name>
        <dbReference type="ChEBI" id="CHEBI:29105"/>
    </ligand>
</feature>
<dbReference type="NCBIfam" id="NF007020">
    <property type="entry name" value="PRK09485.1"/>
    <property type="match status" value="1"/>
</dbReference>
<name>A0AAE0WJ74_9PEZI</name>
<dbReference type="PIRSF" id="PIRSF037505">
    <property type="entry name" value="Betaine_HMT"/>
    <property type="match status" value="1"/>
</dbReference>
<dbReference type="Proteomes" id="UP001274830">
    <property type="component" value="Unassembled WGS sequence"/>
</dbReference>
<dbReference type="EC" id="2.1.1.10" evidence="8"/>
<dbReference type="InterPro" id="IPR003726">
    <property type="entry name" value="HCY_dom"/>
</dbReference>
<gene>
    <name evidence="8" type="primary">SAM4</name>
    <name evidence="8" type="ORF">LTR78_007871</name>
</gene>
<dbReference type="PANTHER" id="PTHR46015:SF1">
    <property type="entry name" value="HOMOCYSTEINE S-METHYLTRANSFERASE-LIKE ISOFORM 1"/>
    <property type="match status" value="1"/>
</dbReference>
<dbReference type="FunFam" id="3.20.20.330:FF:000002">
    <property type="entry name" value="Homocysteine S-methyltransferase"/>
    <property type="match status" value="1"/>
</dbReference>
<feature type="domain" description="Hcy-binding" evidence="7">
    <location>
        <begin position="5"/>
        <end position="335"/>
    </location>
</feature>
<dbReference type="GO" id="GO:0008898">
    <property type="term" value="F:S-adenosylmethionine-homocysteine S-methyltransferase activity"/>
    <property type="evidence" value="ECO:0007669"/>
    <property type="project" value="TreeGrafter"/>
</dbReference>
<evidence type="ECO:0000256" key="3">
    <source>
        <dbReference type="ARBA" id="ARBA00022723"/>
    </source>
</evidence>
<evidence type="ECO:0000256" key="4">
    <source>
        <dbReference type="ARBA" id="ARBA00022833"/>
    </source>
</evidence>